<dbReference type="AlphaFoldDB" id="A0A2G5HQ69"/>
<feature type="signal peptide" evidence="2">
    <location>
        <begin position="1"/>
        <end position="20"/>
    </location>
</feature>
<reference evidence="3 5" key="1">
    <citation type="submission" date="2015-10" db="EMBL/GenBank/DDBJ databases">
        <title>The cercosporin biosynthetic gene cluster was horizontally transferred to several fungal lineages and shown to be expanded in Cercospora beticola based on microsynteny with recipient genomes.</title>
        <authorList>
            <person name="De Jonge R."/>
            <person name="Ebert M.K."/>
            <person name="Suttle J.C."/>
            <person name="Jurick Ii W.M."/>
            <person name="Secor G.A."/>
            <person name="Thomma B.P."/>
            <person name="Van De Peer Y."/>
            <person name="Bolton M.D."/>
        </authorList>
    </citation>
    <scope>NUCLEOTIDE SEQUENCE [LARGE SCALE GENOMIC DNA]</scope>
    <source>
        <strain evidence="3 5">09-40</strain>
    </source>
</reference>
<reference evidence="4 6" key="2">
    <citation type="submission" date="2023-09" db="EMBL/GenBank/DDBJ databases">
        <title>Complete-Gapless Cercospora beticola genome.</title>
        <authorList>
            <person name="Wyatt N.A."/>
            <person name="Spanner R.E."/>
            <person name="Bolton M.D."/>
        </authorList>
    </citation>
    <scope>NUCLEOTIDE SEQUENCE [LARGE SCALE GENOMIC DNA]</scope>
    <source>
        <strain evidence="4">Cb09-40</strain>
    </source>
</reference>
<evidence type="ECO:0000313" key="6">
    <source>
        <dbReference type="Proteomes" id="UP001302367"/>
    </source>
</evidence>
<evidence type="ECO:0000313" key="4">
    <source>
        <dbReference type="EMBL" id="WPB05417.1"/>
    </source>
</evidence>
<dbReference type="Proteomes" id="UP000230605">
    <property type="component" value="Chromosome 6"/>
</dbReference>
<sequence>MKFLSALAAGLFATTVTSLAIPDPEAVPEALPEADPEAVPAAFASLTDVQIIKYTVKDWYGDTAIVSTFLDNIAKKNFRSDAEFTKAAKLAWLAEYSSTAPTWGNKAVLDSYLAGKNGSNGSNGSNGTEQGNGTWTGEGSYGQNVKDRLEELKNKKWRRDCKTIQQIAQEINDDRCEYVLPAIDGYFQQASNLVASYNPSKPDYSIRSIRAVRAKACGATRYARDVEDELVMDLEE</sequence>
<keyword evidence="6" id="KW-1185">Reference proteome</keyword>
<dbReference type="EMBL" id="CP134189">
    <property type="protein sequence ID" value="WPB05417.1"/>
    <property type="molecule type" value="Genomic_DNA"/>
</dbReference>
<name>A0A2G5HQ69_CERBT</name>
<evidence type="ECO:0000313" key="3">
    <source>
        <dbReference type="EMBL" id="PIA94413.1"/>
    </source>
</evidence>
<dbReference type="OrthoDB" id="3635739at2759"/>
<gene>
    <name evidence="3" type="ORF">CB0940_08829</name>
    <name evidence="4" type="ORF">RHO25_010069</name>
</gene>
<dbReference type="Proteomes" id="UP001302367">
    <property type="component" value="Chromosome 6"/>
</dbReference>
<accession>A0A2G5HQ69</accession>
<feature type="region of interest" description="Disordered" evidence="1">
    <location>
        <begin position="118"/>
        <end position="142"/>
    </location>
</feature>
<feature type="chain" id="PRO_5013962548" evidence="2">
    <location>
        <begin position="21"/>
        <end position="236"/>
    </location>
</feature>
<feature type="compositionally biased region" description="Low complexity" evidence="1">
    <location>
        <begin position="118"/>
        <end position="133"/>
    </location>
</feature>
<protein>
    <submittedName>
        <fullName evidence="3">Uncharacterized protein</fullName>
    </submittedName>
</protein>
<organism evidence="3 5">
    <name type="scientific">Cercospora beticola</name>
    <name type="common">Sugarbeet leaf spot fungus</name>
    <dbReference type="NCBI Taxonomy" id="122368"/>
    <lineage>
        <taxon>Eukaryota</taxon>
        <taxon>Fungi</taxon>
        <taxon>Dikarya</taxon>
        <taxon>Ascomycota</taxon>
        <taxon>Pezizomycotina</taxon>
        <taxon>Dothideomycetes</taxon>
        <taxon>Dothideomycetidae</taxon>
        <taxon>Mycosphaerellales</taxon>
        <taxon>Mycosphaerellaceae</taxon>
        <taxon>Cercospora</taxon>
    </lineage>
</organism>
<proteinExistence type="predicted"/>
<dbReference type="EMBL" id="LKMD01000104">
    <property type="protein sequence ID" value="PIA94413.1"/>
    <property type="molecule type" value="Genomic_DNA"/>
</dbReference>
<evidence type="ECO:0000256" key="1">
    <source>
        <dbReference type="SAM" id="MobiDB-lite"/>
    </source>
</evidence>
<keyword evidence="2" id="KW-0732">Signal</keyword>
<evidence type="ECO:0000313" key="5">
    <source>
        <dbReference type="Proteomes" id="UP000230605"/>
    </source>
</evidence>
<evidence type="ECO:0000256" key="2">
    <source>
        <dbReference type="SAM" id="SignalP"/>
    </source>
</evidence>